<dbReference type="Proteomes" id="UP001162992">
    <property type="component" value="Chromosome 18"/>
</dbReference>
<comment type="caution">
    <text evidence="1">The sequence shown here is derived from an EMBL/GenBank/DDBJ whole genome shotgun (WGS) entry which is preliminary data.</text>
</comment>
<organism evidence="1 2">
    <name type="scientific">Diphasiastrum complanatum</name>
    <name type="common">Issler's clubmoss</name>
    <name type="synonym">Lycopodium complanatum</name>
    <dbReference type="NCBI Taxonomy" id="34168"/>
    <lineage>
        <taxon>Eukaryota</taxon>
        <taxon>Viridiplantae</taxon>
        <taxon>Streptophyta</taxon>
        <taxon>Embryophyta</taxon>
        <taxon>Tracheophyta</taxon>
        <taxon>Lycopodiopsida</taxon>
        <taxon>Lycopodiales</taxon>
        <taxon>Lycopodiaceae</taxon>
        <taxon>Lycopodioideae</taxon>
        <taxon>Diphasiastrum</taxon>
    </lineage>
</organism>
<sequence>MSYLVGFPHLLRKWLQVLSSQSQAPHTALIIGSHSMTMLVIASITYWVYVQKQWRSLRKLLPPGPRCIPVLGNMHQVGRLPHQSFHGLSKKYGPLMYLRLGSIPTVVISSSNIAKEVFKVHDHALASRPRTTAVKYMLYDGATIAFAQYGADWRLKRKICTLELFTSKRLQEYKNMRMEEICALLKSIYKDSSLSSGGNVDVSGKFSDTGLNVVSRMMLNKRIASGETTEFKTVLHELLPFIGAFNLEDFIPYLAWIDPSGCSARMKKIHRRIDHLLEDIINEHELTKTEKPMAGPKDLLDVLLNAGSDGAEKEKLSRRSIKAVVLDMFIGASDTSSHAVHWAMAELLRNPTLLKQAQLEIDSAVGYSRKVEESDLSELKFVRAIVKETFRLHPVLPMLIPRECLETCKIGGYIIPAATRVYINAWAIGRDPGVWKRPLEFYPERFLLESSHIHELDQDCEFIPFGGGRRRCPGMPLGLCIVQQTLASLLHCFDWCLPDGQLPEGVDMQEAPGIVMSREKNLVVVPTPRKATHSYVVM</sequence>
<proteinExistence type="predicted"/>
<reference evidence="2" key="1">
    <citation type="journal article" date="2024" name="Proc. Natl. Acad. Sci. U.S.A.">
        <title>Extraordinary preservation of gene collinearity over three hundred million years revealed in homosporous lycophytes.</title>
        <authorList>
            <person name="Li C."/>
            <person name="Wickell D."/>
            <person name="Kuo L.Y."/>
            <person name="Chen X."/>
            <person name="Nie B."/>
            <person name="Liao X."/>
            <person name="Peng D."/>
            <person name="Ji J."/>
            <person name="Jenkins J."/>
            <person name="Williams M."/>
            <person name="Shu S."/>
            <person name="Plott C."/>
            <person name="Barry K."/>
            <person name="Rajasekar S."/>
            <person name="Grimwood J."/>
            <person name="Han X."/>
            <person name="Sun S."/>
            <person name="Hou Z."/>
            <person name="He W."/>
            <person name="Dai G."/>
            <person name="Sun C."/>
            <person name="Schmutz J."/>
            <person name="Leebens-Mack J.H."/>
            <person name="Li F.W."/>
            <person name="Wang L."/>
        </authorList>
    </citation>
    <scope>NUCLEOTIDE SEQUENCE [LARGE SCALE GENOMIC DNA]</scope>
    <source>
        <strain evidence="2">cv. PW_Plant_1</strain>
    </source>
</reference>
<gene>
    <name evidence="1" type="ORF">O6H91_18G008100</name>
</gene>
<accession>A0ACC2AY53</accession>
<evidence type="ECO:0000313" key="2">
    <source>
        <dbReference type="Proteomes" id="UP001162992"/>
    </source>
</evidence>
<keyword evidence="2" id="KW-1185">Reference proteome</keyword>
<dbReference type="EMBL" id="CM055109">
    <property type="protein sequence ID" value="KAJ7522360.1"/>
    <property type="molecule type" value="Genomic_DNA"/>
</dbReference>
<evidence type="ECO:0000313" key="1">
    <source>
        <dbReference type="EMBL" id="KAJ7522360.1"/>
    </source>
</evidence>
<name>A0ACC2AY53_DIPCM</name>
<protein>
    <submittedName>
        <fullName evidence="1">Uncharacterized protein</fullName>
    </submittedName>
</protein>